<dbReference type="Proteomes" id="UP001642720">
    <property type="component" value="Unassembled WGS sequence"/>
</dbReference>
<dbReference type="Pfam" id="PF25417">
    <property type="entry name" value="DUF7889"/>
    <property type="match status" value="1"/>
</dbReference>
<dbReference type="Pfam" id="PF23113">
    <property type="entry name" value="MARCHF6_C"/>
    <property type="match status" value="1"/>
</dbReference>
<dbReference type="InterPro" id="IPR013083">
    <property type="entry name" value="Znf_RING/FYVE/PHD"/>
</dbReference>
<evidence type="ECO:0000256" key="11">
    <source>
        <dbReference type="ARBA" id="ARBA00022989"/>
    </source>
</evidence>
<sequence length="1697" mass="188739">MEAASDAGPAAQHRDSTRHDDGGAAANEPGISICRICRGEGSQAEPLFYPCKCSGSIKYVHQDCLMEWLSHSQKKYCELCKTPFRFTKLYSPDMPQSLPVHIFVQHMAKYLLRNLLVWLRAAVAISVWAFWLPYFMRAFWSFMFRISDEGLATGSIMARIHETNNTLSAIPESILAIGTCPASPLLNATTTSVAEVEAVVGHLQGKDVSDYLVRFFLGSFTSPLLASDGDLEQVANASAAPSHAGQSTITSTLLGNVAFIGNLTRSANLNRAIVSVLEGQVITVLVIISFILIILVRDYVVQQQPEINMRAAFAAPENEFPMPPPPPPPQPDAAQPQPLPPNPEAAGSDDETLEDNDVMDEHAWRAIPAVMVGPEDSLTPGSSNQSMLDHDHDHDPFPTSSTTSMQNDQLNSHAQEGADDGEVAEERATVEDYLRIYRRANGDFSEILRIMEEEGLQEKLKYWVEVTRRSTVDNAERAAADEAASELVADEEGHYEHDVDSDHETLQSPPNWKGKEPAWSPTPADADISGPSVANDWDESFPIIDSRPRSMSDGFQEQQPANPLADNSWSFDLLPSDAQDGNLPFDQEQPEHDQASSQPDDHDEDSHLNRENYRRLPDRDTYRRYPEPEVYQRHPQPEVYQRHPEPEAFPRHPPDLDVYHRHPAADAEFDGRPAQINDAAEEAAINDHDAPAAGLINRVADFMWGNLNEPAARGGPVAAPEAAVAADGDAAQRAAGVGQDAAVDDGWVDVPDEANGEDADGVAADGNAAAFDAEAIDDLEDFEGVMELIGMRGPIAGLFQNAIFCAIIVAVTIFACIFLPYNIGRVSVWLLASPTRVVRMLFEFSKLLQDVTFLVGGLSSWCGLNVVDMFASVVGGSAKAHIVSARKISWALWTGAGSRLSRSLFLEFFPMTTMEIHNFSAVSHEALNTVKGNILSVFSNIGDSLTAARAMGFGNIVYTSFTTLDEMIRKFALLATKPNLWVIDLSMPEKWPAADPQLTHWSSLDRFWAILAGYATVFMIGALYLKKGSPFSRSTTIHAWEAGVIDFLQQASGIIKVILIISIEMLVFPLYCGLLLDVALLPLFEDATLTGRIMFTCKYPLTSVFVHWFVGTGYMFHFALFVSMCRKIMRPDFIRDPDDPEFHPVRDVLERNLTTQLRKILFSAFVYGALVIVCLGGVVWGLSFAMPGVLPIHYSSNEPVLEFPIDLLFYNFLMPLVVKFFRPSDALHTMYTWWFRKCARGLRLTYFLFGERKIDEEGTLRLRPGAEDTRLLKSPYLLELGEGDEVLPKTWRDTFEGGDLKPNTVMNSEQRRELRRRKARLVESQQLAKDGQFVRAPASDRIKIPKGQRVFLTVSERNHRKDGRSDDDIYSTNQYLMVYVPPYFRARVLLFIFFIWLFASVTGVGFTIIPLILGRRIFKLLIPSYVRTNDIYAFSIGVYLLGSAAYFAFHYPMIRKTVRKWVRQTRRDVADGRAWRRGSAMGVRLAKISYAYFILVIVFPLLTSTLMELYVTIPLHTYMYPPKAISTLGGEAVERHTVRVIQSWVLGLLYLKLGSQLITSLFPDSRAARAVRSIMRRGWLRPDVRLLTRAFVVPGLLAFCVAVFGPPMVAGFVIRHGGLAGGSSGEDAAEAVRLAVIYRQSYPAAAFAAMLAKHAIGLVKVTNRWAAGVRDEAYLIGERLHNFGSRASGAKRVIAQR</sequence>
<evidence type="ECO:0000256" key="6">
    <source>
        <dbReference type="ARBA" id="ARBA00022692"/>
    </source>
</evidence>
<evidence type="ECO:0000313" key="16">
    <source>
        <dbReference type="EMBL" id="TFA98051.1"/>
    </source>
</evidence>
<name>A0ABY2GRX0_9HYPO</name>
<feature type="domain" description="RING-CH-type" evidence="15">
    <location>
        <begin position="26"/>
        <end position="87"/>
    </location>
</feature>
<evidence type="ECO:0000259" key="15">
    <source>
        <dbReference type="PROSITE" id="PS51292"/>
    </source>
</evidence>
<evidence type="ECO:0000256" key="4">
    <source>
        <dbReference type="ARBA" id="ARBA00012483"/>
    </source>
</evidence>
<evidence type="ECO:0000256" key="7">
    <source>
        <dbReference type="ARBA" id="ARBA00022723"/>
    </source>
</evidence>
<dbReference type="SUPFAM" id="SSF57850">
    <property type="entry name" value="RING/U-box"/>
    <property type="match status" value="1"/>
</dbReference>
<protein>
    <recommendedName>
        <fullName evidence="4">RING-type E3 ubiquitin transferase</fullName>
        <ecNumber evidence="4">2.3.2.27</ecNumber>
    </recommendedName>
</protein>
<dbReference type="InterPro" id="IPR057211">
    <property type="entry name" value="DUF7889"/>
</dbReference>
<feature type="compositionally biased region" description="Basic and acidic residues" evidence="13">
    <location>
        <begin position="12"/>
        <end position="22"/>
    </location>
</feature>
<feature type="transmembrane region" description="Helical" evidence="14">
    <location>
        <begin position="1007"/>
        <end position="1025"/>
    </location>
</feature>
<dbReference type="EC" id="2.3.2.27" evidence="4"/>
<feature type="compositionally biased region" description="Polar residues" evidence="13">
    <location>
        <begin position="553"/>
        <end position="570"/>
    </location>
</feature>
<dbReference type="PANTHER" id="PTHR13145:SF0">
    <property type="entry name" value="E3 UBIQUITIN-PROTEIN LIGASE MARCHF6"/>
    <property type="match status" value="1"/>
</dbReference>
<proteinExistence type="predicted"/>
<evidence type="ECO:0000256" key="14">
    <source>
        <dbReference type="SAM" id="Phobius"/>
    </source>
</evidence>
<feature type="transmembrane region" description="Helical" evidence="14">
    <location>
        <begin position="1584"/>
        <end position="1605"/>
    </location>
</feature>
<evidence type="ECO:0000256" key="2">
    <source>
        <dbReference type="ARBA" id="ARBA00004141"/>
    </source>
</evidence>
<dbReference type="RefSeq" id="XP_073554253.1">
    <property type="nucleotide sequence ID" value="XM_073707293.1"/>
</dbReference>
<feature type="compositionally biased region" description="Pro residues" evidence="13">
    <location>
        <begin position="321"/>
        <end position="343"/>
    </location>
</feature>
<feature type="compositionally biased region" description="Basic and acidic residues" evidence="13">
    <location>
        <begin position="604"/>
        <end position="654"/>
    </location>
</feature>
<feature type="compositionally biased region" description="Basic and acidic residues" evidence="13">
    <location>
        <begin position="491"/>
        <end position="505"/>
    </location>
</feature>
<comment type="catalytic activity">
    <reaction evidence="1">
        <text>S-ubiquitinyl-[E2 ubiquitin-conjugating enzyme]-L-cysteine + [acceptor protein]-L-lysine = [E2 ubiquitin-conjugating enzyme]-L-cysteine + N(6)-ubiquitinyl-[acceptor protein]-L-lysine.</text>
        <dbReference type="EC" id="2.3.2.27"/>
    </reaction>
</comment>
<keyword evidence="11 14" id="KW-1133">Transmembrane helix</keyword>
<keyword evidence="8" id="KW-0863">Zinc-finger</keyword>
<keyword evidence="6 14" id="KW-0812">Transmembrane</keyword>
<evidence type="ECO:0000256" key="1">
    <source>
        <dbReference type="ARBA" id="ARBA00000900"/>
    </source>
</evidence>
<feature type="transmembrane region" description="Helical" evidence="14">
    <location>
        <begin position="1160"/>
        <end position="1183"/>
    </location>
</feature>
<dbReference type="Pfam" id="PF12906">
    <property type="entry name" value="RINGv"/>
    <property type="match status" value="1"/>
</dbReference>
<gene>
    <name evidence="16" type="ORF">CCMA1212_010241</name>
</gene>
<feature type="transmembrane region" description="Helical" evidence="14">
    <location>
        <begin position="1388"/>
        <end position="1411"/>
    </location>
</feature>
<evidence type="ECO:0000256" key="8">
    <source>
        <dbReference type="ARBA" id="ARBA00022771"/>
    </source>
</evidence>
<feature type="region of interest" description="Disordered" evidence="13">
    <location>
        <begin position="316"/>
        <end position="352"/>
    </location>
</feature>
<keyword evidence="5" id="KW-0808">Transferase</keyword>
<dbReference type="Gene3D" id="3.30.40.10">
    <property type="entry name" value="Zinc/RING finger domain, C3HC4 (zinc finger)"/>
    <property type="match status" value="1"/>
</dbReference>
<dbReference type="EMBL" id="PPTA01000024">
    <property type="protein sequence ID" value="TFA98051.1"/>
    <property type="molecule type" value="Genomic_DNA"/>
</dbReference>
<evidence type="ECO:0000256" key="3">
    <source>
        <dbReference type="ARBA" id="ARBA00004906"/>
    </source>
</evidence>
<evidence type="ECO:0000256" key="12">
    <source>
        <dbReference type="ARBA" id="ARBA00023136"/>
    </source>
</evidence>
<feature type="transmembrane region" description="Helical" evidence="14">
    <location>
        <begin position="281"/>
        <end position="300"/>
    </location>
</feature>
<dbReference type="SMART" id="SM00744">
    <property type="entry name" value="RINGv"/>
    <property type="match status" value="1"/>
</dbReference>
<dbReference type="PANTHER" id="PTHR13145">
    <property type="entry name" value="SSM4 PROTEIN"/>
    <property type="match status" value="1"/>
</dbReference>
<feature type="transmembrane region" description="Helical" evidence="14">
    <location>
        <begin position="1490"/>
        <end position="1513"/>
    </location>
</feature>
<feature type="transmembrane region" description="Helical" evidence="14">
    <location>
        <begin position="1104"/>
        <end position="1125"/>
    </location>
</feature>
<evidence type="ECO:0000256" key="13">
    <source>
        <dbReference type="SAM" id="MobiDB-lite"/>
    </source>
</evidence>
<comment type="caution">
    <text evidence="16">The sequence shown here is derived from an EMBL/GenBank/DDBJ whole genome shotgun (WGS) entry which is preliminary data.</text>
</comment>
<accession>A0ABY2GRX0</accession>
<keyword evidence="9" id="KW-0833">Ubl conjugation pathway</keyword>
<dbReference type="PROSITE" id="PS51292">
    <property type="entry name" value="ZF_RING_CH"/>
    <property type="match status" value="1"/>
</dbReference>
<dbReference type="InterPro" id="IPR011016">
    <property type="entry name" value="Znf_RING-CH"/>
</dbReference>
<evidence type="ECO:0000313" key="17">
    <source>
        <dbReference type="Proteomes" id="UP001642720"/>
    </source>
</evidence>
<evidence type="ECO:0000256" key="9">
    <source>
        <dbReference type="ARBA" id="ARBA00022786"/>
    </source>
</evidence>
<dbReference type="GeneID" id="300581743"/>
<evidence type="ECO:0000256" key="5">
    <source>
        <dbReference type="ARBA" id="ARBA00022679"/>
    </source>
</evidence>
<comment type="pathway">
    <text evidence="3">Protein modification; protein ubiquitination.</text>
</comment>
<keyword evidence="17" id="KW-1185">Reference proteome</keyword>
<dbReference type="InterPro" id="IPR056521">
    <property type="entry name" value="MARCHF6-like_C"/>
</dbReference>
<feature type="transmembrane region" description="Helical" evidence="14">
    <location>
        <begin position="1057"/>
        <end position="1084"/>
    </location>
</feature>
<organism evidence="16 17">
    <name type="scientific">Trichoderma ghanense</name>
    <dbReference type="NCBI Taxonomy" id="65468"/>
    <lineage>
        <taxon>Eukaryota</taxon>
        <taxon>Fungi</taxon>
        <taxon>Dikarya</taxon>
        <taxon>Ascomycota</taxon>
        <taxon>Pezizomycotina</taxon>
        <taxon>Sordariomycetes</taxon>
        <taxon>Hypocreomycetidae</taxon>
        <taxon>Hypocreales</taxon>
        <taxon>Hypocreaceae</taxon>
        <taxon>Trichoderma</taxon>
    </lineage>
</organism>
<keyword evidence="12 14" id="KW-0472">Membrane</keyword>
<reference evidence="16 17" key="1">
    <citation type="submission" date="2018-01" db="EMBL/GenBank/DDBJ databases">
        <title>Genome characterization of the sugarcane-associated fungus Trichoderma ghanense CCMA-1212 and their application in lignocelulose bioconversion.</title>
        <authorList>
            <person name="Steindorff A.S."/>
            <person name="Mendes T.D."/>
            <person name="Vilela E.S.D."/>
            <person name="Rodrigues D.S."/>
            <person name="Formighieri E.F."/>
            <person name="Melo I.S."/>
            <person name="Favaro L.C.L."/>
        </authorList>
    </citation>
    <scope>NUCLEOTIDE SEQUENCE [LARGE SCALE GENOMIC DNA]</scope>
    <source>
        <strain evidence="16 17">CCMA-1212</strain>
    </source>
</reference>
<feature type="transmembrane region" description="Helical" evidence="14">
    <location>
        <begin position="798"/>
        <end position="821"/>
    </location>
</feature>
<evidence type="ECO:0000256" key="10">
    <source>
        <dbReference type="ARBA" id="ARBA00022833"/>
    </source>
</evidence>
<dbReference type="CDD" id="cd16702">
    <property type="entry name" value="RING_CH-C4HC3_MARCH6"/>
    <property type="match status" value="1"/>
</dbReference>
<keyword evidence="7" id="KW-0479">Metal-binding</keyword>
<feature type="region of interest" description="Disordered" evidence="13">
    <location>
        <begin position="476"/>
        <end position="654"/>
    </location>
</feature>
<feature type="transmembrane region" description="Helical" evidence="14">
    <location>
        <begin position="1203"/>
        <end position="1221"/>
    </location>
</feature>
<comment type="subcellular location">
    <subcellularLocation>
        <location evidence="2">Membrane</location>
        <topology evidence="2">Multi-pass membrane protein</topology>
    </subcellularLocation>
</comment>
<feature type="region of interest" description="Disordered" evidence="13">
    <location>
        <begin position="1"/>
        <end position="24"/>
    </location>
</feature>
<keyword evidence="10" id="KW-0862">Zinc</keyword>
<feature type="transmembrane region" description="Helical" evidence="14">
    <location>
        <begin position="115"/>
        <end position="136"/>
    </location>
</feature>
<feature type="region of interest" description="Disordered" evidence="13">
    <location>
        <begin position="373"/>
        <end position="407"/>
    </location>
</feature>
<feature type="transmembrane region" description="Helical" evidence="14">
    <location>
        <begin position="1431"/>
        <end position="1449"/>
    </location>
</feature>
<feature type="compositionally biased region" description="Polar residues" evidence="13">
    <location>
        <begin position="398"/>
        <end position="407"/>
    </location>
</feature>
<feature type="transmembrane region" description="Helical" evidence="14">
    <location>
        <begin position="1544"/>
        <end position="1563"/>
    </location>
</feature>